<evidence type="ECO:0000313" key="2">
    <source>
        <dbReference type="Proteomes" id="UP001057402"/>
    </source>
</evidence>
<dbReference type="Proteomes" id="UP001057402">
    <property type="component" value="Chromosome 6"/>
</dbReference>
<dbReference type="EMBL" id="CM042885">
    <property type="protein sequence ID" value="KAI4365280.1"/>
    <property type="molecule type" value="Genomic_DNA"/>
</dbReference>
<gene>
    <name evidence="1" type="ORF">MLD38_021277</name>
</gene>
<evidence type="ECO:0000313" key="1">
    <source>
        <dbReference type="EMBL" id="KAI4365280.1"/>
    </source>
</evidence>
<reference evidence="2" key="1">
    <citation type="journal article" date="2023" name="Front. Plant Sci.">
        <title>Chromosomal-level genome assembly of Melastoma candidum provides insights into trichome evolution.</title>
        <authorList>
            <person name="Zhong Y."/>
            <person name="Wu W."/>
            <person name="Sun C."/>
            <person name="Zou P."/>
            <person name="Liu Y."/>
            <person name="Dai S."/>
            <person name="Zhou R."/>
        </authorList>
    </citation>
    <scope>NUCLEOTIDE SEQUENCE [LARGE SCALE GENOMIC DNA]</scope>
</reference>
<protein>
    <submittedName>
        <fullName evidence="1">Uncharacterized protein</fullName>
    </submittedName>
</protein>
<sequence>MDMSISGSIWIRRQQCPCGDWKCYINYEGVDQPSMNPQAGKDETMSTSATEAIFPPYVGQIFRTDDDAFDYYSKFARKNGFSIRKARSTGSQNLGVYRRDFVCYRSGFNQPRKKADVEHPRDRKSVRCGCDAKLYLTKEIVDGLVQWFVSQFSNVHNHELLKDDEVRLLPAYRKIKEADQERILLLAKAGFPVNRIIKLLELEKGVQTGQLPFIEKDVRNFVRNCKKISQENDTELNERRVHDIIELLEACKDIAENDLDFVYDYITDANGKVENIAWSFGNCTCAFARFGDVVTFDTSYRSITYGFLLGLWFGINNNGDVIFFGCVLLQEENVNSFTWAFQTFFRFMRGQLPQTIITDIDPRLREPIERELPNTKHLISIWHILSKLPSWFSSIIGGQIGGLKAEFEILCHSENWDDFERQWDAMVTRFGLVSDKHIELLFSYRTMWPSSLIKDCFVGHAMTLKYLTSLRTVMKNLLSSQTCMRQFFDKVVAASKAGNRAVASERYMIIQTCLPMEEHARGILSPYAFSTLQREMALSMQYTISEMTNGSYLVQHHKKLDRERFVIWTDRDEQICCSCKEFEHSKLLCRHSLRVLLARNCFQLPEKYLPQRWRRSNISNDDGGDADITDERVQSFRSLASDLLTESLVSTGRFTYAEAELRGLVVRVKNMPESDALLPTRTQCIQQELNRRANSQ</sequence>
<accession>A0ACB9QFU8</accession>
<keyword evidence="2" id="KW-1185">Reference proteome</keyword>
<organism evidence="1 2">
    <name type="scientific">Melastoma candidum</name>
    <dbReference type="NCBI Taxonomy" id="119954"/>
    <lineage>
        <taxon>Eukaryota</taxon>
        <taxon>Viridiplantae</taxon>
        <taxon>Streptophyta</taxon>
        <taxon>Embryophyta</taxon>
        <taxon>Tracheophyta</taxon>
        <taxon>Spermatophyta</taxon>
        <taxon>Magnoliopsida</taxon>
        <taxon>eudicotyledons</taxon>
        <taxon>Gunneridae</taxon>
        <taxon>Pentapetalae</taxon>
        <taxon>rosids</taxon>
        <taxon>malvids</taxon>
        <taxon>Myrtales</taxon>
        <taxon>Melastomataceae</taxon>
        <taxon>Melastomatoideae</taxon>
        <taxon>Melastomateae</taxon>
        <taxon>Melastoma</taxon>
    </lineage>
</organism>
<name>A0ACB9QFU8_9MYRT</name>
<comment type="caution">
    <text evidence="1">The sequence shown here is derived from an EMBL/GenBank/DDBJ whole genome shotgun (WGS) entry which is preliminary data.</text>
</comment>
<proteinExistence type="predicted"/>